<reference evidence="3 4" key="1">
    <citation type="submission" date="2023-08" db="EMBL/GenBank/DDBJ databases">
        <title>Black Yeasts Isolated from many extreme environments.</title>
        <authorList>
            <person name="Coleine C."/>
            <person name="Stajich J.E."/>
            <person name="Selbmann L."/>
        </authorList>
    </citation>
    <scope>NUCLEOTIDE SEQUENCE [LARGE SCALE GENOMIC DNA]</scope>
    <source>
        <strain evidence="3 4">CCFEE 6328</strain>
    </source>
</reference>
<evidence type="ECO:0000313" key="4">
    <source>
        <dbReference type="Proteomes" id="UP001345691"/>
    </source>
</evidence>
<feature type="compositionally biased region" description="Basic and acidic residues" evidence="1">
    <location>
        <begin position="152"/>
        <end position="170"/>
    </location>
</feature>
<dbReference type="PANTHER" id="PTHR44240">
    <property type="entry name" value="DNAJ DOMAIN (PROKARYOTIC HEAT SHOCK PROTEIN)-RELATED"/>
    <property type="match status" value="1"/>
</dbReference>
<dbReference type="InterPro" id="IPR052276">
    <property type="entry name" value="Diphthamide-biosynth_chaperone"/>
</dbReference>
<dbReference type="EMBL" id="JAVRRF010000010">
    <property type="protein sequence ID" value="KAK5060688.1"/>
    <property type="molecule type" value="Genomic_DNA"/>
</dbReference>
<feature type="domain" description="J" evidence="2">
    <location>
        <begin position="5"/>
        <end position="66"/>
    </location>
</feature>
<gene>
    <name evidence="3" type="ORF">LTR69_005287</name>
</gene>
<feature type="compositionally biased region" description="Basic residues" evidence="1">
    <location>
        <begin position="142"/>
        <end position="151"/>
    </location>
</feature>
<feature type="compositionally biased region" description="Basic and acidic residues" evidence="1">
    <location>
        <begin position="182"/>
        <end position="194"/>
    </location>
</feature>
<accession>A0ABR0JBK1</accession>
<dbReference type="SMART" id="SM00271">
    <property type="entry name" value="DnaJ"/>
    <property type="match status" value="1"/>
</dbReference>
<dbReference type="InterPro" id="IPR036869">
    <property type="entry name" value="J_dom_sf"/>
</dbReference>
<keyword evidence="4" id="KW-1185">Reference proteome</keyword>
<feature type="region of interest" description="Disordered" evidence="1">
    <location>
        <begin position="57"/>
        <end position="232"/>
    </location>
</feature>
<feature type="compositionally biased region" description="Low complexity" evidence="1">
    <location>
        <begin position="210"/>
        <end position="219"/>
    </location>
</feature>
<dbReference type="PANTHER" id="PTHR44240:SF10">
    <property type="entry name" value="J DOMAIN-CONTAINING PROTEIN"/>
    <property type="match status" value="1"/>
</dbReference>
<dbReference type="SUPFAM" id="SSF46565">
    <property type="entry name" value="Chaperone J-domain"/>
    <property type="match status" value="1"/>
</dbReference>
<feature type="compositionally biased region" description="Basic and acidic residues" evidence="1">
    <location>
        <begin position="57"/>
        <end position="66"/>
    </location>
</feature>
<dbReference type="InterPro" id="IPR018253">
    <property type="entry name" value="DnaJ_domain_CS"/>
</dbReference>
<dbReference type="CDD" id="cd06257">
    <property type="entry name" value="DnaJ"/>
    <property type="match status" value="1"/>
</dbReference>
<dbReference type="PROSITE" id="PS50076">
    <property type="entry name" value="DNAJ_2"/>
    <property type="match status" value="1"/>
</dbReference>
<organism evidence="3 4">
    <name type="scientific">Exophiala sideris</name>
    <dbReference type="NCBI Taxonomy" id="1016849"/>
    <lineage>
        <taxon>Eukaryota</taxon>
        <taxon>Fungi</taxon>
        <taxon>Dikarya</taxon>
        <taxon>Ascomycota</taxon>
        <taxon>Pezizomycotina</taxon>
        <taxon>Eurotiomycetes</taxon>
        <taxon>Chaetothyriomycetidae</taxon>
        <taxon>Chaetothyriales</taxon>
        <taxon>Herpotrichiellaceae</taxon>
        <taxon>Exophiala</taxon>
    </lineage>
</organism>
<comment type="caution">
    <text evidence="3">The sequence shown here is derived from an EMBL/GenBank/DDBJ whole genome shotgun (WGS) entry which is preliminary data.</text>
</comment>
<name>A0ABR0JBK1_9EURO</name>
<protein>
    <recommendedName>
        <fullName evidence="2">J domain-containing protein</fullName>
    </recommendedName>
</protein>
<dbReference type="PROSITE" id="PS00636">
    <property type="entry name" value="DNAJ_1"/>
    <property type="match status" value="1"/>
</dbReference>
<dbReference type="Gene3D" id="1.10.287.110">
    <property type="entry name" value="DnaJ domain"/>
    <property type="match status" value="1"/>
</dbReference>
<sequence length="374" mass="42723">MADEDYYAVLQIPHSADYAAIRSAYNRLVIKTHPDKGGSNADFIKVQQAYEALRDPVSRAEYDKRNKFGSFRTNEEKTDNNPQTAKPQPSKPRFSPTAAPFRPGSTSWSKPPQPQFTQPTTNQSPDQAAWTQYRDPAEKPKPRPRPKPKRRPGSEPESFKSGRTIPRRDANFYNEPVPTGTDPEHAARSADDVHSFNTNPFRTPSPPGGAPATPTRPGSQEPYRPSAASQADEPLSCANWSVDRMKLGLQNLYDDAAKYISHEFWCHLQHFQMRLVNRVLELQLRQATDFDWEYYVDCAQEDKQILEKLLETFSHIADDAHILRLRKQEEEGVHNMDVDDDEVSRRLDDAVHDLKKFLIEVLFSDPRNDHRNAA</sequence>
<dbReference type="Pfam" id="PF00226">
    <property type="entry name" value="DnaJ"/>
    <property type="match status" value="1"/>
</dbReference>
<evidence type="ECO:0000259" key="2">
    <source>
        <dbReference type="PROSITE" id="PS50076"/>
    </source>
</evidence>
<proteinExistence type="predicted"/>
<dbReference type="Proteomes" id="UP001345691">
    <property type="component" value="Unassembled WGS sequence"/>
</dbReference>
<evidence type="ECO:0000256" key="1">
    <source>
        <dbReference type="SAM" id="MobiDB-lite"/>
    </source>
</evidence>
<dbReference type="InterPro" id="IPR001623">
    <property type="entry name" value="DnaJ_domain"/>
</dbReference>
<evidence type="ECO:0000313" key="3">
    <source>
        <dbReference type="EMBL" id="KAK5060688.1"/>
    </source>
</evidence>